<dbReference type="RefSeq" id="WP_406585084.1">
    <property type="nucleotide sequence ID" value="NZ_AP026560.1"/>
</dbReference>
<dbReference type="Gene3D" id="1.10.260.40">
    <property type="entry name" value="lambda repressor-like DNA-binding domains"/>
    <property type="match status" value="1"/>
</dbReference>
<evidence type="ECO:0000259" key="1">
    <source>
        <dbReference type="PROSITE" id="PS50943"/>
    </source>
</evidence>
<dbReference type="PROSITE" id="PS50943">
    <property type="entry name" value="HTH_CROC1"/>
    <property type="match status" value="1"/>
</dbReference>
<dbReference type="Pfam" id="PF01381">
    <property type="entry name" value="HTH_3"/>
    <property type="match status" value="1"/>
</dbReference>
<dbReference type="InterPro" id="IPR001387">
    <property type="entry name" value="Cro/C1-type_HTH"/>
</dbReference>
<dbReference type="SMART" id="SM00530">
    <property type="entry name" value="HTH_XRE"/>
    <property type="match status" value="1"/>
</dbReference>
<reference evidence="2" key="1">
    <citation type="submission" date="2022-07" db="EMBL/GenBank/DDBJ databases">
        <title>Complete Genome Sequence of the Radioresistant Bacterium Deinococcus aetherius ST0316, Isolated from the Air Dust collected in Lower Stratosphere above Japan.</title>
        <authorList>
            <person name="Satoh K."/>
            <person name="Hagiwara K."/>
            <person name="Katsumata K."/>
            <person name="Kubo A."/>
            <person name="Yokobori S."/>
            <person name="Yamagishi A."/>
            <person name="Oono Y."/>
            <person name="Narumi I."/>
        </authorList>
    </citation>
    <scope>NUCLEOTIDE SEQUENCE</scope>
    <source>
        <strain evidence="2">ST0316</strain>
    </source>
</reference>
<dbReference type="InterPro" id="IPR010982">
    <property type="entry name" value="Lambda_DNA-bd_dom_sf"/>
</dbReference>
<dbReference type="SUPFAM" id="SSF47413">
    <property type="entry name" value="lambda repressor-like DNA-binding domains"/>
    <property type="match status" value="1"/>
</dbReference>
<name>A0ABM8AGF1_9DEIO</name>
<evidence type="ECO:0000313" key="3">
    <source>
        <dbReference type="Proteomes" id="UP001064971"/>
    </source>
</evidence>
<accession>A0ABM8AGF1</accession>
<feature type="domain" description="HTH cro/C1-type" evidence="1">
    <location>
        <begin position="6"/>
        <end position="62"/>
    </location>
</feature>
<organism evidence="2 3">
    <name type="scientific">Deinococcus aetherius</name>
    <dbReference type="NCBI Taxonomy" id="200252"/>
    <lineage>
        <taxon>Bacteria</taxon>
        <taxon>Thermotogati</taxon>
        <taxon>Deinococcota</taxon>
        <taxon>Deinococci</taxon>
        <taxon>Deinococcales</taxon>
        <taxon>Deinococcaceae</taxon>
        <taxon>Deinococcus</taxon>
    </lineage>
</organism>
<gene>
    <name evidence="2" type="ORF">DAETH_28510</name>
</gene>
<protein>
    <recommendedName>
        <fullName evidence="1">HTH cro/C1-type domain-containing protein</fullName>
    </recommendedName>
</protein>
<dbReference type="EMBL" id="AP026560">
    <property type="protein sequence ID" value="BDP42882.1"/>
    <property type="molecule type" value="Genomic_DNA"/>
</dbReference>
<dbReference type="CDD" id="cd00093">
    <property type="entry name" value="HTH_XRE"/>
    <property type="match status" value="1"/>
</dbReference>
<keyword evidence="3" id="KW-1185">Reference proteome</keyword>
<evidence type="ECO:0000313" key="2">
    <source>
        <dbReference type="EMBL" id="BDP42882.1"/>
    </source>
</evidence>
<dbReference type="Proteomes" id="UP001064971">
    <property type="component" value="Chromosome"/>
</dbReference>
<sequence>MIADLVKERMRELGRSQAEIARLSGLSTGHVSDIVNGRKGAAVSLPTIQALARGLDVKADYFFSSGHSLKRVENTSSSTKKRAARGGASV</sequence>
<proteinExistence type="predicted"/>